<reference evidence="1 2" key="1">
    <citation type="journal article" date="2015" name="Microbiome">
        <title>Genomic resolution of linkages in carbon, nitrogen, and sulfur cycling among widespread estuary sediment bacteria.</title>
        <authorList>
            <person name="Baker B.J."/>
            <person name="Lazar C.S."/>
            <person name="Teske A.P."/>
            <person name="Dick G.J."/>
        </authorList>
    </citation>
    <scope>NUCLEOTIDE SEQUENCE [LARGE SCALE GENOMIC DNA]</scope>
    <source>
        <strain evidence="1">DG_24</strain>
    </source>
</reference>
<comment type="caution">
    <text evidence="1">The sequence shown here is derived from an EMBL/GenBank/DDBJ whole genome shotgun (WGS) entry which is preliminary data.</text>
</comment>
<protein>
    <submittedName>
        <fullName evidence="1">Uncharacterized protein</fullName>
    </submittedName>
</protein>
<gene>
    <name evidence="1" type="ORF">AMJ39_07860</name>
</gene>
<organism evidence="1 2">
    <name type="scientific">candidate division TA06 bacterium DG_24</name>
    <dbReference type="NCBI Taxonomy" id="1703770"/>
    <lineage>
        <taxon>Bacteria</taxon>
        <taxon>Bacteria division TA06</taxon>
    </lineage>
</organism>
<feature type="non-terminal residue" evidence="1">
    <location>
        <position position="1"/>
    </location>
</feature>
<name>A0A0S7WQK4_UNCT6</name>
<dbReference type="AlphaFoldDB" id="A0A0S7WQK4"/>
<accession>A0A0S7WQK4</accession>
<evidence type="ECO:0000313" key="2">
    <source>
        <dbReference type="Proteomes" id="UP000052008"/>
    </source>
</evidence>
<dbReference type="EMBL" id="LIZS01000058">
    <property type="protein sequence ID" value="KPJ52449.1"/>
    <property type="molecule type" value="Genomic_DNA"/>
</dbReference>
<evidence type="ECO:0000313" key="1">
    <source>
        <dbReference type="EMBL" id="KPJ52449.1"/>
    </source>
</evidence>
<dbReference type="Proteomes" id="UP000052008">
    <property type="component" value="Unassembled WGS sequence"/>
</dbReference>
<sequence length="63" mass="7282">EYADRSLKSIEEAEEYLELPVLGTIPPIEQSFDGRDRPFQILVVSWRHKMAEALVAEAHSKER</sequence>
<proteinExistence type="predicted"/>